<dbReference type="InterPro" id="IPR046125">
    <property type="entry name" value="DUF6122"/>
</dbReference>
<comment type="caution">
    <text evidence="2">The sequence shown here is derived from an EMBL/GenBank/DDBJ whole genome shotgun (WGS) entry which is preliminary data.</text>
</comment>
<reference evidence="2 3" key="1">
    <citation type="submission" date="2023-01" db="EMBL/GenBank/DDBJ databases">
        <authorList>
            <person name="Yoon J.-W."/>
        </authorList>
    </citation>
    <scope>NUCLEOTIDE SEQUENCE [LARGE SCALE GENOMIC DNA]</scope>
    <source>
        <strain evidence="2 3">KMU-50</strain>
    </source>
</reference>
<proteinExistence type="predicted"/>
<dbReference type="EMBL" id="JAQIIO010000005">
    <property type="protein sequence ID" value="MDA5094722.1"/>
    <property type="molecule type" value="Genomic_DNA"/>
</dbReference>
<name>A0ABT4W2H8_9RHOB</name>
<evidence type="ECO:0000256" key="1">
    <source>
        <dbReference type="SAM" id="Phobius"/>
    </source>
</evidence>
<keyword evidence="3" id="KW-1185">Reference proteome</keyword>
<feature type="transmembrane region" description="Helical" evidence="1">
    <location>
        <begin position="74"/>
        <end position="99"/>
    </location>
</feature>
<dbReference type="Proteomes" id="UP001528040">
    <property type="component" value="Unassembled WGS sequence"/>
</dbReference>
<evidence type="ECO:0000313" key="2">
    <source>
        <dbReference type="EMBL" id="MDA5094722.1"/>
    </source>
</evidence>
<keyword evidence="1" id="KW-1133">Transmembrane helix</keyword>
<dbReference type="Pfam" id="PF19617">
    <property type="entry name" value="DUF6122"/>
    <property type="match status" value="1"/>
</dbReference>
<sequence length="118" mass="13037">MFELATGPLRPVIHYGSHFLLPVLFAWLVFRSQWKVAALLMIATMAVDLDHFLATPVFDPDRCSIGFHPLHGGWALAAYAAALLAALPLRIWWLVALALGSMWHLATDSLDCVLGGIW</sequence>
<feature type="transmembrane region" description="Helical" evidence="1">
    <location>
        <begin position="37"/>
        <end position="54"/>
    </location>
</feature>
<gene>
    <name evidence="2" type="ORF">O2N63_11570</name>
</gene>
<feature type="transmembrane region" description="Helical" evidence="1">
    <location>
        <begin position="12"/>
        <end position="30"/>
    </location>
</feature>
<dbReference type="RefSeq" id="WP_271054426.1">
    <property type="nucleotide sequence ID" value="NZ_JAQIIO010000005.1"/>
</dbReference>
<keyword evidence="1" id="KW-0812">Transmembrane</keyword>
<protein>
    <submittedName>
        <fullName evidence="2">DUF6122 family protein</fullName>
    </submittedName>
</protein>
<keyword evidence="1" id="KW-0472">Membrane</keyword>
<accession>A0ABT4W2H8</accession>
<evidence type="ECO:0000313" key="3">
    <source>
        <dbReference type="Proteomes" id="UP001528040"/>
    </source>
</evidence>
<organism evidence="2 3">
    <name type="scientific">Aliiroseovarius salicola</name>
    <dbReference type="NCBI Taxonomy" id="3009082"/>
    <lineage>
        <taxon>Bacteria</taxon>
        <taxon>Pseudomonadati</taxon>
        <taxon>Pseudomonadota</taxon>
        <taxon>Alphaproteobacteria</taxon>
        <taxon>Rhodobacterales</taxon>
        <taxon>Paracoccaceae</taxon>
        <taxon>Aliiroseovarius</taxon>
    </lineage>
</organism>